<reference evidence="2" key="2">
    <citation type="journal article" date="2021" name="Microorganisms">
        <title>Extensive Genome Exploration of Clostridium botulinum Group III Field Strains.</title>
        <authorList>
            <person name="Fillo S."/>
            <person name="Giordani F."/>
            <person name="Tonon E."/>
            <person name="Drigo I."/>
            <person name="Anselmo A."/>
            <person name="Fortunato A."/>
            <person name="Lista F."/>
            <person name="Bano L."/>
        </authorList>
    </citation>
    <scope>NUCLEOTIDE SEQUENCE</scope>
    <source>
        <strain evidence="2">IZSVe-TV_9877_3_12</strain>
    </source>
</reference>
<organism evidence="2 3">
    <name type="scientific">Clostridium botulinum C</name>
    <dbReference type="NCBI Taxonomy" id="36828"/>
    <lineage>
        <taxon>Bacteria</taxon>
        <taxon>Bacillati</taxon>
        <taxon>Bacillota</taxon>
        <taxon>Clostridia</taxon>
        <taxon>Eubacteriales</taxon>
        <taxon>Clostridiaceae</taxon>
        <taxon>Clostridium</taxon>
    </lineage>
</organism>
<evidence type="ECO:0000256" key="1">
    <source>
        <dbReference type="SAM" id="Phobius"/>
    </source>
</evidence>
<dbReference type="RefSeq" id="WP_004446254.1">
    <property type="nucleotide sequence ID" value="NZ_JAAMYB010000001.1"/>
</dbReference>
<keyword evidence="1" id="KW-0472">Membrane</keyword>
<keyword evidence="1" id="KW-1133">Transmembrane helix</keyword>
<name>A0A9Q3YYD0_CLOBO</name>
<sequence length="83" mass="9499">MTESLKRIDESLRGIVKFFDYLFHPSKILISTWNWTFKISFTLCMLTALISLLAYLSGNKKYGKCVPGSILVYTLIQAINSVF</sequence>
<reference evidence="2" key="1">
    <citation type="submission" date="2020-02" db="EMBL/GenBank/DDBJ databases">
        <authorList>
            <person name="Fillo S."/>
            <person name="Giordani F."/>
            <person name="Tonon E."/>
            <person name="Drigo I."/>
            <person name="Anselmo A."/>
            <person name="Fortunato A."/>
            <person name="Bano L."/>
            <person name="Lista F."/>
        </authorList>
    </citation>
    <scope>NUCLEOTIDE SEQUENCE</scope>
    <source>
        <strain evidence="2">IZSVe-TV_9877_3_12</strain>
    </source>
</reference>
<evidence type="ECO:0000313" key="3">
    <source>
        <dbReference type="Proteomes" id="UP000813637"/>
    </source>
</evidence>
<proteinExistence type="predicted"/>
<keyword evidence="1" id="KW-0812">Transmembrane</keyword>
<comment type="caution">
    <text evidence="2">The sequence shown here is derived from an EMBL/GenBank/DDBJ whole genome shotgun (WGS) entry which is preliminary data.</text>
</comment>
<evidence type="ECO:0000313" key="2">
    <source>
        <dbReference type="EMBL" id="MCD3194276.1"/>
    </source>
</evidence>
<dbReference type="AlphaFoldDB" id="A0A9Q3YYD0"/>
<protein>
    <submittedName>
        <fullName evidence="2">Uncharacterized protein</fullName>
    </submittedName>
</protein>
<accession>A0A9Q3YYD0</accession>
<feature type="transmembrane region" description="Helical" evidence="1">
    <location>
        <begin position="35"/>
        <end position="56"/>
    </location>
</feature>
<dbReference type="EMBL" id="JAAMYB010000001">
    <property type="protein sequence ID" value="MCD3194276.1"/>
    <property type="molecule type" value="Genomic_DNA"/>
</dbReference>
<dbReference type="Proteomes" id="UP000813637">
    <property type="component" value="Unassembled WGS sequence"/>
</dbReference>
<gene>
    <name evidence="2" type="ORF">G8S53_03100</name>
</gene>